<evidence type="ECO:0000256" key="1">
    <source>
        <dbReference type="ARBA" id="ARBA00004496"/>
    </source>
</evidence>
<dbReference type="InterPro" id="IPR056372">
    <property type="entry name" value="TPR_DOCK"/>
</dbReference>
<evidence type="ECO:0000313" key="8">
    <source>
        <dbReference type="EMBL" id="ESO09209.1"/>
    </source>
</evidence>
<evidence type="ECO:0000256" key="5">
    <source>
        <dbReference type="SAM" id="SignalP"/>
    </source>
</evidence>
<dbReference type="FunCoup" id="T1EEU6">
    <property type="interactions" value="556"/>
</dbReference>
<feature type="domain" description="C2 DOCK-type" evidence="6">
    <location>
        <begin position="265"/>
        <end position="455"/>
    </location>
</feature>
<keyword evidence="10" id="KW-1185">Reference proteome</keyword>
<dbReference type="EMBL" id="KB095959">
    <property type="protein sequence ID" value="ESO09209.1"/>
    <property type="molecule type" value="Genomic_DNA"/>
</dbReference>
<dbReference type="Pfam" id="PF20421">
    <property type="entry name" value="DHR-2_Lobe_C"/>
    <property type="match status" value="1"/>
</dbReference>
<dbReference type="EnsemblMetazoa" id="HelroT109536">
    <property type="protein sequence ID" value="HelroP109536"/>
    <property type="gene ID" value="HelroG109536"/>
</dbReference>
<feature type="chain" id="PRO_5010979820" description="Dedicator of cytokinesis protein 1" evidence="5">
    <location>
        <begin position="19"/>
        <end position="1482"/>
    </location>
</feature>
<feature type="signal peptide" evidence="5">
    <location>
        <begin position="1"/>
        <end position="18"/>
    </location>
</feature>
<dbReference type="InterPro" id="IPR027007">
    <property type="entry name" value="C2_DOCK-type_domain"/>
</dbReference>
<dbReference type="PROSITE" id="PS51650">
    <property type="entry name" value="C2_DOCK"/>
    <property type="match status" value="1"/>
</dbReference>
<dbReference type="InterPro" id="IPR035892">
    <property type="entry name" value="C2_domain_sf"/>
</dbReference>
<dbReference type="InterPro" id="IPR046773">
    <property type="entry name" value="DOCKER_Lobe_C"/>
</dbReference>
<dbReference type="GO" id="GO:0007520">
    <property type="term" value="P:myoblast fusion"/>
    <property type="evidence" value="ECO:0000318"/>
    <property type="project" value="GO_Central"/>
</dbReference>
<dbReference type="Gene3D" id="1.25.40.410">
    <property type="match status" value="1"/>
</dbReference>
<dbReference type="GO" id="GO:0005737">
    <property type="term" value="C:cytoplasm"/>
    <property type="evidence" value="ECO:0000318"/>
    <property type="project" value="GO_Central"/>
</dbReference>
<name>T1EEU6_HELRO</name>
<dbReference type="GO" id="GO:0031267">
    <property type="term" value="F:small GTPase binding"/>
    <property type="evidence" value="ECO:0000318"/>
    <property type="project" value="GO_Central"/>
</dbReference>
<gene>
    <name evidence="9" type="primary">20195098</name>
    <name evidence="8" type="ORF">HELRODRAFT_109536</name>
</gene>
<protein>
    <recommendedName>
        <fullName evidence="11">Dedicator of cytokinesis protein 1</fullName>
    </recommendedName>
</protein>
<reference evidence="9" key="3">
    <citation type="submission" date="2015-06" db="UniProtKB">
        <authorList>
            <consortium name="EnsemblMetazoa"/>
        </authorList>
    </citation>
    <scope>IDENTIFICATION</scope>
</reference>
<dbReference type="STRING" id="6412.T1EEU6"/>
<dbReference type="GO" id="GO:0005085">
    <property type="term" value="F:guanyl-nucleotide exchange factor activity"/>
    <property type="evidence" value="ECO:0000318"/>
    <property type="project" value="GO_Central"/>
</dbReference>
<dbReference type="InterPro" id="IPR043161">
    <property type="entry name" value="DOCK_C_lobe_A"/>
</dbReference>
<dbReference type="Gene3D" id="1.20.58.740">
    <property type="match status" value="1"/>
</dbReference>
<organism evidence="9 10">
    <name type="scientific">Helobdella robusta</name>
    <name type="common">Californian leech</name>
    <dbReference type="NCBI Taxonomy" id="6412"/>
    <lineage>
        <taxon>Eukaryota</taxon>
        <taxon>Metazoa</taxon>
        <taxon>Spiralia</taxon>
        <taxon>Lophotrochozoa</taxon>
        <taxon>Annelida</taxon>
        <taxon>Clitellata</taxon>
        <taxon>Hirudinea</taxon>
        <taxon>Rhynchobdellida</taxon>
        <taxon>Glossiphoniidae</taxon>
        <taxon>Helobdella</taxon>
    </lineage>
</organism>
<dbReference type="InterPro" id="IPR027357">
    <property type="entry name" value="DOCKER_dom"/>
</dbReference>
<dbReference type="Pfam" id="PF06920">
    <property type="entry name" value="DHR-2_Lobe_A"/>
    <property type="match status" value="2"/>
</dbReference>
<reference evidence="10" key="1">
    <citation type="submission" date="2012-12" db="EMBL/GenBank/DDBJ databases">
        <authorList>
            <person name="Hellsten U."/>
            <person name="Grimwood J."/>
            <person name="Chapman J.A."/>
            <person name="Shapiro H."/>
            <person name="Aerts A."/>
            <person name="Otillar R.P."/>
            <person name="Terry A.Y."/>
            <person name="Boore J.L."/>
            <person name="Simakov O."/>
            <person name="Marletaz F."/>
            <person name="Cho S.-J."/>
            <person name="Edsinger-Gonzales E."/>
            <person name="Havlak P."/>
            <person name="Kuo D.-H."/>
            <person name="Larsson T."/>
            <person name="Lv J."/>
            <person name="Arendt D."/>
            <person name="Savage R."/>
            <person name="Osoegawa K."/>
            <person name="de Jong P."/>
            <person name="Lindberg D.R."/>
            <person name="Seaver E.C."/>
            <person name="Weisblat D.A."/>
            <person name="Putnam N.H."/>
            <person name="Grigoriev I.V."/>
            <person name="Rokhsar D.S."/>
        </authorList>
    </citation>
    <scope>NUCLEOTIDE SEQUENCE</scope>
</reference>
<dbReference type="RefSeq" id="XP_009012302.1">
    <property type="nucleotide sequence ID" value="XM_009014054.1"/>
</dbReference>
<proteinExistence type="inferred from homology"/>
<reference evidence="8 10" key="2">
    <citation type="journal article" date="2013" name="Nature">
        <title>Insights into bilaterian evolution from three spiralian genomes.</title>
        <authorList>
            <person name="Simakov O."/>
            <person name="Marletaz F."/>
            <person name="Cho S.J."/>
            <person name="Edsinger-Gonzales E."/>
            <person name="Havlak P."/>
            <person name="Hellsten U."/>
            <person name="Kuo D.H."/>
            <person name="Larsson T."/>
            <person name="Lv J."/>
            <person name="Arendt D."/>
            <person name="Savage R."/>
            <person name="Osoegawa K."/>
            <person name="de Jong P."/>
            <person name="Grimwood J."/>
            <person name="Chapman J.A."/>
            <person name="Shapiro H."/>
            <person name="Aerts A."/>
            <person name="Otillar R.P."/>
            <person name="Terry A.Y."/>
            <person name="Boore J.L."/>
            <person name="Grigoriev I.V."/>
            <person name="Lindberg D.R."/>
            <person name="Seaver E.C."/>
            <person name="Weisblat D.A."/>
            <person name="Putnam N.H."/>
            <person name="Rokhsar D.S."/>
        </authorList>
    </citation>
    <scope>NUCLEOTIDE SEQUENCE</scope>
</reference>
<keyword evidence="5" id="KW-0732">Signal</keyword>
<dbReference type="Gene3D" id="2.60.40.150">
    <property type="entry name" value="C2 domain"/>
    <property type="match status" value="1"/>
</dbReference>
<evidence type="ECO:0008006" key="11">
    <source>
        <dbReference type="Google" id="ProtNLM"/>
    </source>
</evidence>
<dbReference type="InterPro" id="IPR026791">
    <property type="entry name" value="DOCK"/>
</dbReference>
<dbReference type="CTD" id="20195098"/>
<dbReference type="InterPro" id="IPR046769">
    <property type="entry name" value="DOCKER_Lobe_A"/>
</dbReference>
<dbReference type="OrthoDB" id="18896at2759"/>
<dbReference type="PANTHER" id="PTHR45653:SF10">
    <property type="entry name" value="MYOBLAST CITY, ISOFORM B"/>
    <property type="match status" value="1"/>
</dbReference>
<accession>T1EEU6</accession>
<dbReference type="HOGENOM" id="CLU_000595_2_1_1"/>
<dbReference type="PANTHER" id="PTHR45653">
    <property type="entry name" value="DEDICATOR OF CYTOKINESIS"/>
    <property type="match status" value="1"/>
</dbReference>
<evidence type="ECO:0000256" key="3">
    <source>
        <dbReference type="ARBA" id="ARBA00022658"/>
    </source>
</evidence>
<dbReference type="OMA" id="LWDNQAF"/>
<dbReference type="GO" id="GO:0005886">
    <property type="term" value="C:plasma membrane"/>
    <property type="evidence" value="ECO:0000318"/>
    <property type="project" value="GO_Central"/>
</dbReference>
<dbReference type="Proteomes" id="UP000015101">
    <property type="component" value="Unassembled WGS sequence"/>
</dbReference>
<evidence type="ECO:0000313" key="9">
    <source>
        <dbReference type="EnsemblMetazoa" id="HelroP109536"/>
    </source>
</evidence>
<dbReference type="GO" id="GO:0016477">
    <property type="term" value="P:cell migration"/>
    <property type="evidence" value="ECO:0000318"/>
    <property type="project" value="GO_Central"/>
</dbReference>
<dbReference type="Pfam" id="PF14429">
    <property type="entry name" value="DOCK-C2"/>
    <property type="match status" value="1"/>
</dbReference>
<dbReference type="eggNOG" id="KOG1998">
    <property type="taxonomic scope" value="Eukaryota"/>
</dbReference>
<dbReference type="GeneID" id="20195098"/>
<dbReference type="EMBL" id="AMQM01002913">
    <property type="status" value="NOT_ANNOTATED_CDS"/>
    <property type="molecule type" value="Genomic_DNA"/>
</dbReference>
<sequence length="1482" mass="172349">MLCCCKLSLLLNVYVSVNYPLRTLKSVYNSNNNNNNNNNNIIIIIIILHQSKDRQSLKKGYSFNLYVNVKNFVCRIGENAQILLTLFDAKENTFISEHYIMKWGEQGMLKDLDSFSNMRVIYTDLNEKDISNDKIFLVCQIIRLGRMDLKEPDSKKLTHGMKRPFGVASIDVSDILKGKMDSDDEKQYFIPFLQCGEHDFMEVVIKKSILAKDINHKGQGLWVTMRNLVGDMAQLQKEYPHLLTNTTSIARKMGFPDVIMPGDVRNDLYVTIKQGEFKKGGNKMADKNIQVTLTICNENGEVINGMISEGSSGSMVNQFETIIYYHEDRPKWYETVKVSIPVNDSNGVHLKFTMKHRSTADAKDKAEKPFAMSYIQLMNDDGTILNNTDHDLLVYKMDSKKSEDQTSAYFRLPATQKDLQKLINSSGSALKSNSLSAGSYSLSASDVFQISTLICSTKLTHNVELMGLLKWRDNPQDLETLLNNFMSVDGGEVVKFLQDTLDALFNILIENSDSDLYDKLVFDALVFLLSIVSDHKYNQFKPVLDVYIKDSFSATLAYTKLMLVLKMYISDVFCLPKTQSVIKAFKTLDYIFKFIVHSRLLFAALHENKGKQQFELLLGQLFGSVNKMIKEGREMTNGVCAMFLNILPSIIPHILQVYNQLEFSEVLIECINSVPPSKLVLRKMHCINELVHSQLFKFPDCRQLLLPVFLDHVHQLLTNHVDTMPDRQYWDPTTNDYIELEICFKILSDMLDYLFTCDAAVVYENIKVISIKMLRLVTKTVIFIDKGSPLAGTCVAVMTAILRQMTEQHYSSYISNFETPFDLLDFLMEILMIIEELVMRNVYPFDWSEMIGLQNWVFMTALRYFSNTIRNQFSTPFYFELWKRFFLSSIAFIIQKPLQLEDFSPSKRNKIVSQYKDMRREASLEVRSMWHSLGQNKIDFIPEMIGPFLQMTLTRDKELRKWTIPLFFDMMKVELNHTIKEHGSTYKKNFYKFEQELVAQIDELVTSNHGDESYQELFYEIIKEHCENYKAIKDQGLLFNETIKQLFQLLLQYRTVLKEDNYDNKMICTVSLLNFYNESNRNELYIRYLNKLCALHLECNNRTEAGYTLLLYAKLLKWSDDPLPPVLMSPHFPDLKTHRKLKERLYCQITTYFDEGKMWEKAIELCKELASQYEIETFDYPQLANMLRKQAGLYDKIMTTIRPEPEYFRVAYYGMGFHPFLQNRTFIYRGKDYERLSDFITRLLNQFPNAQLMKTLNAPNDSIRQQQNKFIQVNKVTPIMELNNNLASKRLSDQILRYFKVNEVQKFTYSRKKEESVSNMSMMWLERTVLVTSYPFPGILHWFPVTSTQTFDVSPLELAIETLEETNQKLKSLVEQLLNDPTSKIDQLGMVLNGVVDAAVNGGIANYKVFYTEGYLKDRTPEERKMVDCLKRCTTLQVIILREALNLHSERAPENLKPFQSHLEQRYAEMKNTLEKEYGIKV</sequence>
<comment type="similarity">
    <text evidence="4">Belongs to the DOCK family.</text>
</comment>
<evidence type="ECO:0000256" key="4">
    <source>
        <dbReference type="PROSITE-ProRule" id="PRU00983"/>
    </source>
</evidence>
<comment type="subcellular location">
    <subcellularLocation>
        <location evidence="1">Cytoplasm</location>
    </subcellularLocation>
</comment>
<dbReference type="PROSITE" id="PS51651">
    <property type="entry name" value="DOCKER"/>
    <property type="match status" value="1"/>
</dbReference>
<keyword evidence="2" id="KW-0963">Cytoplasm</keyword>
<dbReference type="InterPro" id="IPR032376">
    <property type="entry name" value="DOCK_N"/>
</dbReference>
<dbReference type="GO" id="GO:0007264">
    <property type="term" value="P:small GTPase-mediated signal transduction"/>
    <property type="evidence" value="ECO:0007669"/>
    <property type="project" value="InterPro"/>
</dbReference>
<evidence type="ECO:0000313" key="10">
    <source>
        <dbReference type="Proteomes" id="UP000015101"/>
    </source>
</evidence>
<dbReference type="Pfam" id="PF23554">
    <property type="entry name" value="TPR_DOCK"/>
    <property type="match status" value="1"/>
</dbReference>
<dbReference type="Pfam" id="PF16172">
    <property type="entry name" value="DOCK_N"/>
    <property type="match status" value="1"/>
</dbReference>
<feature type="domain" description="DOCKER" evidence="7">
    <location>
        <begin position="1076"/>
        <end position="1482"/>
    </location>
</feature>
<dbReference type="KEGG" id="hro:HELRODRAFT_109536"/>
<evidence type="ECO:0000259" key="6">
    <source>
        <dbReference type="PROSITE" id="PS51650"/>
    </source>
</evidence>
<dbReference type="InParanoid" id="T1EEU6"/>
<keyword evidence="3" id="KW-0344">Guanine-nucleotide releasing factor</keyword>
<evidence type="ECO:0000256" key="2">
    <source>
        <dbReference type="ARBA" id="ARBA00022490"/>
    </source>
</evidence>
<evidence type="ECO:0000259" key="7">
    <source>
        <dbReference type="PROSITE" id="PS51651"/>
    </source>
</evidence>
<dbReference type="InterPro" id="IPR043162">
    <property type="entry name" value="DOCK_C_lobe_C"/>
</dbReference>